<dbReference type="RefSeq" id="WP_212324010.1">
    <property type="nucleotide sequence ID" value="NZ_AP024463.1"/>
</dbReference>
<keyword evidence="3" id="KW-1185">Reference proteome</keyword>
<dbReference type="InterPro" id="IPR002938">
    <property type="entry name" value="FAD-bd"/>
</dbReference>
<feature type="domain" description="FAD-binding" evidence="1">
    <location>
        <begin position="120"/>
        <end position="340"/>
    </location>
</feature>
<dbReference type="SUPFAM" id="SSF51905">
    <property type="entry name" value="FAD/NAD(P)-binding domain"/>
    <property type="match status" value="1"/>
</dbReference>
<protein>
    <submittedName>
        <fullName evidence="2">FAD-dependent monooxygenase</fullName>
    </submittedName>
</protein>
<dbReference type="InterPro" id="IPR051704">
    <property type="entry name" value="FAD_aromatic-hydroxylase"/>
</dbReference>
<keyword evidence="2" id="KW-0560">Oxidoreductase</keyword>
<proteinExistence type="predicted"/>
<sequence>MAQTTGTSRKALIVGAGIAGLSAATALKKAGWHPVVVERAARRRRGGYFIAMFGSGRIAAARMGLERIPNRTPARAQTCTVDRAGNRKPGLGFQDLPNGPWMMLRGDVEQAAFEALPNDVSIRFATTPTAISQDGDGVSVVLTDTQTQESTTERFDLVVGADGIRSTVRQLAWDPHERYLNRLGFMICAFELSEPLPGLVQQEGAVLSEPGRSFWVFPFADHAPTVLFSYQVDDVEAERAKARQTGVSQRLREVYGPEPLGDMMSAAIEHLENTDEFLFDSVEQVKVDHWHDGRVVLLGDAAWCPTLYSGMGATSALAGADALGLMLAKHPDDVETALSTWENKLRPAIADFQQSAYPMRAIFTQTSAKEQRRQGISVAMRRFMFKFPALMNLMLRSKHFRLRNSDLAADLA</sequence>
<dbReference type="Proteomes" id="UP000678513">
    <property type="component" value="Chromosome"/>
</dbReference>
<dbReference type="Pfam" id="PF01494">
    <property type="entry name" value="FAD_binding_3"/>
    <property type="match status" value="1"/>
</dbReference>
<reference evidence="2 3" key="1">
    <citation type="submission" date="2021-03" db="EMBL/GenBank/DDBJ databases">
        <title>Human Oral Microbial Genomes.</title>
        <authorList>
            <person name="Johnston C.D."/>
            <person name="Chen T."/>
            <person name="Dewhirst F.E."/>
        </authorList>
    </citation>
    <scope>NUCLEOTIDE SEQUENCE [LARGE SCALE GENOMIC DNA]</scope>
    <source>
        <strain evidence="2 3">DSMZ 100122</strain>
    </source>
</reference>
<dbReference type="PRINTS" id="PR00420">
    <property type="entry name" value="RNGMNOXGNASE"/>
</dbReference>
<name>A0ABX7Y5L1_9ACTN</name>
<dbReference type="PANTHER" id="PTHR46865">
    <property type="entry name" value="OXIDOREDUCTASE-RELATED"/>
    <property type="match status" value="1"/>
</dbReference>
<evidence type="ECO:0000259" key="1">
    <source>
        <dbReference type="Pfam" id="PF01494"/>
    </source>
</evidence>
<gene>
    <name evidence="2" type="ORF">J5A65_00660</name>
</gene>
<dbReference type="InterPro" id="IPR036188">
    <property type="entry name" value="FAD/NAD-bd_sf"/>
</dbReference>
<dbReference type="GO" id="GO:0004497">
    <property type="term" value="F:monooxygenase activity"/>
    <property type="evidence" value="ECO:0007669"/>
    <property type="project" value="UniProtKB-KW"/>
</dbReference>
<organism evidence="2 3">
    <name type="scientific">Arachnia rubra</name>
    <dbReference type="NCBI Taxonomy" id="1547448"/>
    <lineage>
        <taxon>Bacteria</taxon>
        <taxon>Bacillati</taxon>
        <taxon>Actinomycetota</taxon>
        <taxon>Actinomycetes</taxon>
        <taxon>Propionibacteriales</taxon>
        <taxon>Propionibacteriaceae</taxon>
        <taxon>Arachnia</taxon>
    </lineage>
</organism>
<dbReference type="Pfam" id="PF13450">
    <property type="entry name" value="NAD_binding_8"/>
    <property type="match status" value="1"/>
</dbReference>
<dbReference type="PANTHER" id="PTHR46865:SF8">
    <property type="entry name" value="POSSIBLE OXIDOREDUCTASE"/>
    <property type="match status" value="1"/>
</dbReference>
<accession>A0ABX7Y5L1</accession>
<dbReference type="Gene3D" id="3.30.9.10">
    <property type="entry name" value="D-Amino Acid Oxidase, subunit A, domain 2"/>
    <property type="match status" value="1"/>
</dbReference>
<keyword evidence="2" id="KW-0503">Monooxygenase</keyword>
<evidence type="ECO:0000313" key="2">
    <source>
        <dbReference type="EMBL" id="QUC08301.1"/>
    </source>
</evidence>
<evidence type="ECO:0000313" key="3">
    <source>
        <dbReference type="Proteomes" id="UP000678513"/>
    </source>
</evidence>
<dbReference type="Gene3D" id="3.50.50.60">
    <property type="entry name" value="FAD/NAD(P)-binding domain"/>
    <property type="match status" value="1"/>
</dbReference>
<dbReference type="EMBL" id="CP072384">
    <property type="protein sequence ID" value="QUC08301.1"/>
    <property type="molecule type" value="Genomic_DNA"/>
</dbReference>